<dbReference type="Pfam" id="PF08668">
    <property type="entry name" value="HDOD"/>
    <property type="match status" value="1"/>
</dbReference>
<dbReference type="PANTHER" id="PTHR33525">
    <property type="match status" value="1"/>
</dbReference>
<dbReference type="EMBL" id="JAAGRR010000001">
    <property type="protein sequence ID" value="NDY41290.1"/>
    <property type="molecule type" value="Genomic_DNA"/>
</dbReference>
<sequence>MNDTGGVFQIDMTLERVFDTLTEVPTFPEVVQKALALLDDPMATMADVEELLRYDQAITANILRVTNSAHFGLPQQVSNLQTALALLGTDQIRQILMVSASLPYLSRPLNGYGLTARELWAHAIGCAVTAEILAGELGHGEPSLPFTAALLHDLGKIVLDLHLGIRLEEIRLLVERERLPFDEAEWRVLGADHAVIGYELLHQWNFPPGICRAVRNHHDPDLYVQDDLSAIMALSNILAVSLGMGVHGDSFRYRIAPDLAERLGLSGESLDRCIARSLDAFYAARDLVGLVPA</sequence>
<evidence type="ECO:0000313" key="3">
    <source>
        <dbReference type="Proteomes" id="UP000469346"/>
    </source>
</evidence>
<dbReference type="NCBIfam" id="TIGR00277">
    <property type="entry name" value="HDIG"/>
    <property type="match status" value="1"/>
</dbReference>
<evidence type="ECO:0000259" key="1">
    <source>
        <dbReference type="PROSITE" id="PS51833"/>
    </source>
</evidence>
<proteinExistence type="predicted"/>
<dbReference type="InterPro" id="IPR052340">
    <property type="entry name" value="RNase_Y/CdgJ"/>
</dbReference>
<organism evidence="2 3">
    <name type="scientific">Dissulfurirhabdus thermomarina</name>
    <dbReference type="NCBI Taxonomy" id="1765737"/>
    <lineage>
        <taxon>Bacteria</taxon>
        <taxon>Deltaproteobacteria</taxon>
        <taxon>Dissulfurirhabdaceae</taxon>
        <taxon>Dissulfurirhabdus</taxon>
    </lineage>
</organism>
<dbReference type="CDD" id="cd00077">
    <property type="entry name" value="HDc"/>
    <property type="match status" value="1"/>
</dbReference>
<dbReference type="AlphaFoldDB" id="A0A6N9TLJ3"/>
<dbReference type="Gene3D" id="1.10.3210.10">
    <property type="entry name" value="Hypothetical protein af1432"/>
    <property type="match status" value="1"/>
</dbReference>
<evidence type="ECO:0000313" key="2">
    <source>
        <dbReference type="EMBL" id="NDY41290.1"/>
    </source>
</evidence>
<comment type="caution">
    <text evidence="2">The sequence shown here is derived from an EMBL/GenBank/DDBJ whole genome shotgun (WGS) entry which is preliminary data.</text>
</comment>
<reference evidence="2 3" key="1">
    <citation type="submission" date="2020-02" db="EMBL/GenBank/DDBJ databases">
        <title>Comparative genomics of sulfur disproportionating microorganisms.</title>
        <authorList>
            <person name="Ward L.M."/>
            <person name="Bertran E."/>
            <person name="Johnston D.T."/>
        </authorList>
    </citation>
    <scope>NUCLEOTIDE SEQUENCE [LARGE SCALE GENOMIC DNA]</scope>
    <source>
        <strain evidence="2 3">DSM 100025</strain>
    </source>
</reference>
<gene>
    <name evidence="2" type="ORF">G3N55_00300</name>
</gene>
<dbReference type="SUPFAM" id="SSF109604">
    <property type="entry name" value="HD-domain/PDEase-like"/>
    <property type="match status" value="1"/>
</dbReference>
<feature type="domain" description="HDOD" evidence="1">
    <location>
        <begin position="24"/>
        <end position="220"/>
    </location>
</feature>
<accession>A0A6N9TLJ3</accession>
<keyword evidence="3" id="KW-1185">Reference proteome</keyword>
<dbReference type="InterPro" id="IPR013976">
    <property type="entry name" value="HDOD"/>
</dbReference>
<dbReference type="RefSeq" id="WP_163297422.1">
    <property type="nucleotide sequence ID" value="NZ_JAAGRR010000001.1"/>
</dbReference>
<dbReference type="PROSITE" id="PS51833">
    <property type="entry name" value="HDOD"/>
    <property type="match status" value="1"/>
</dbReference>
<dbReference type="InterPro" id="IPR003607">
    <property type="entry name" value="HD/PDEase_dom"/>
</dbReference>
<dbReference type="SMART" id="SM00471">
    <property type="entry name" value="HDc"/>
    <property type="match status" value="1"/>
</dbReference>
<dbReference type="Proteomes" id="UP000469346">
    <property type="component" value="Unassembled WGS sequence"/>
</dbReference>
<protein>
    <submittedName>
        <fullName evidence="2">HDOD domain-containing protein</fullName>
    </submittedName>
</protein>
<dbReference type="InterPro" id="IPR006675">
    <property type="entry name" value="HDIG_dom"/>
</dbReference>
<name>A0A6N9TLJ3_DISTH</name>
<dbReference type="PANTHER" id="PTHR33525:SF3">
    <property type="entry name" value="RIBONUCLEASE Y"/>
    <property type="match status" value="1"/>
</dbReference>